<dbReference type="Pfam" id="PF12705">
    <property type="entry name" value="PDDEXK_1"/>
    <property type="match status" value="1"/>
</dbReference>
<dbReference type="RefSeq" id="WP_311594271.1">
    <property type="nucleotide sequence ID" value="NZ_JAVRHV010000008.1"/>
</dbReference>
<evidence type="ECO:0000256" key="4">
    <source>
        <dbReference type="ARBA" id="ARBA00022801"/>
    </source>
</evidence>
<evidence type="ECO:0000313" key="18">
    <source>
        <dbReference type="Proteomes" id="UP001252186"/>
    </source>
</evidence>
<evidence type="ECO:0000256" key="5">
    <source>
        <dbReference type="ARBA" id="ARBA00022806"/>
    </source>
</evidence>
<evidence type="ECO:0000313" key="17">
    <source>
        <dbReference type="EMBL" id="MDT0554188.1"/>
    </source>
</evidence>
<dbReference type="EC" id="5.6.2.4" evidence="12"/>
<proteinExistence type="predicted"/>
<dbReference type="InterPro" id="IPR027417">
    <property type="entry name" value="P-loop_NTPase"/>
</dbReference>
<keyword evidence="9" id="KW-0234">DNA repair</keyword>
<dbReference type="InterPro" id="IPR011604">
    <property type="entry name" value="PDDEXK-like_dom_sf"/>
</dbReference>
<keyword evidence="6" id="KW-0269">Exonuclease</keyword>
<evidence type="ECO:0000256" key="9">
    <source>
        <dbReference type="ARBA" id="ARBA00023204"/>
    </source>
</evidence>
<dbReference type="Gene3D" id="3.40.50.300">
    <property type="entry name" value="P-loop containing nucleotide triphosphate hydrolases"/>
    <property type="match status" value="3"/>
</dbReference>
<comment type="caution">
    <text evidence="17">The sequence shown here is derived from an EMBL/GenBank/DDBJ whole genome shotgun (WGS) entry which is preliminary data.</text>
</comment>
<reference evidence="17 18" key="1">
    <citation type="submission" date="2023-09" db="EMBL/GenBank/DDBJ databases">
        <authorList>
            <person name="Rey-Velasco X."/>
        </authorList>
    </citation>
    <scope>NUCLEOTIDE SEQUENCE [LARGE SCALE GENOMIC DNA]</scope>
    <source>
        <strain evidence="17 18">P050</strain>
    </source>
</reference>
<accession>A0ABU2YAV2</accession>
<evidence type="ECO:0000256" key="12">
    <source>
        <dbReference type="ARBA" id="ARBA00034808"/>
    </source>
</evidence>
<evidence type="ECO:0000256" key="14">
    <source>
        <dbReference type="PROSITE-ProRule" id="PRU00560"/>
    </source>
</evidence>
<keyword evidence="8" id="KW-0238">DNA-binding</keyword>
<keyword evidence="5 14" id="KW-0347">Helicase</keyword>
<dbReference type="SUPFAM" id="SSF52540">
    <property type="entry name" value="P-loop containing nucleoside triphosphate hydrolases"/>
    <property type="match status" value="1"/>
</dbReference>
<evidence type="ECO:0000256" key="11">
    <source>
        <dbReference type="ARBA" id="ARBA00034617"/>
    </source>
</evidence>
<feature type="binding site" evidence="14">
    <location>
        <begin position="12"/>
        <end position="19"/>
    </location>
    <ligand>
        <name>ATP</name>
        <dbReference type="ChEBI" id="CHEBI:30616"/>
    </ligand>
</feature>
<dbReference type="EMBL" id="JAVRHV010000008">
    <property type="protein sequence ID" value="MDT0554188.1"/>
    <property type="molecule type" value="Genomic_DNA"/>
</dbReference>
<keyword evidence="1" id="KW-0540">Nuclease</keyword>
<dbReference type="InterPro" id="IPR014016">
    <property type="entry name" value="UvrD-like_ATP-bd"/>
</dbReference>
<feature type="domain" description="UvrD-like helicase C-terminal" evidence="16">
    <location>
        <begin position="471"/>
        <end position="734"/>
    </location>
</feature>
<comment type="catalytic activity">
    <reaction evidence="11">
        <text>Couples ATP hydrolysis with the unwinding of duplex DNA by translocating in the 3'-5' direction.</text>
        <dbReference type="EC" id="5.6.2.4"/>
    </reaction>
</comment>
<keyword evidence="18" id="KW-1185">Reference proteome</keyword>
<dbReference type="Pfam" id="PF13361">
    <property type="entry name" value="UvrD_C"/>
    <property type="match status" value="2"/>
</dbReference>
<evidence type="ECO:0000256" key="10">
    <source>
        <dbReference type="ARBA" id="ARBA00023235"/>
    </source>
</evidence>
<evidence type="ECO:0000256" key="13">
    <source>
        <dbReference type="ARBA" id="ARBA00048988"/>
    </source>
</evidence>
<evidence type="ECO:0000259" key="16">
    <source>
        <dbReference type="PROSITE" id="PS51217"/>
    </source>
</evidence>
<evidence type="ECO:0000256" key="8">
    <source>
        <dbReference type="ARBA" id="ARBA00023125"/>
    </source>
</evidence>
<keyword evidence="4 14" id="KW-0378">Hydrolase</keyword>
<evidence type="ECO:0000256" key="7">
    <source>
        <dbReference type="ARBA" id="ARBA00022840"/>
    </source>
</evidence>
<dbReference type="PANTHER" id="PTHR11070">
    <property type="entry name" value="UVRD / RECB / PCRA DNA HELICASE FAMILY MEMBER"/>
    <property type="match status" value="1"/>
</dbReference>
<evidence type="ECO:0000256" key="1">
    <source>
        <dbReference type="ARBA" id="ARBA00022722"/>
    </source>
</evidence>
<sequence length="1051" mass="121803">MIEGKQFQVYNASAGSGKTFTLVKEYLRILLTTDDKYRFQNILAITFTNKAAAEMKERVLESLKGISRSDTYFMLQIIGEESNIPNSILRNRAKNVLQTILQNYGGFNITTIDSFTHKIIRSFAFDLGLSLNFEVEMDAIGLLDEAVDVLISKIGEDKSLTDVLINYSLDKTNDDKSWDISRDLKEFARILLNEDHAKQLSALEEKTLDDYTSLKENLRKEQQRIQKRGEEIGNSGLEIINNMGLDYKDFYYSLIPKHFLSLERDLGATKFFDQSKLKERIEERNFYSKSKPDDIKTAIESILQPLLELYSESEVLYQKYVLNELVLKSLIPMAVLKQINTSLNEIKDQNNIRLNAEFNRLISDQLKDEPAPFIYERIGEKFRYYFIDEMQDTSELQWQNLIPLIENSLSSETMEGYPGKLMLVGDAKQAIYRWRGGKAEQFIQLTEQDEVTVFPVEKEVKNLAYNYRSSAEIVQFNNAFFTHVSNFFKKDSYKQLYVSGNNQKITDKEGGYVQVSFVDETVSEEKELVYPKKVLEIIEKLKLEIELSDICILVRTKKQGVAVSKFLLENEVPIISSETMLLKNNSLISFVIDVFTFINESFNKEALANALCFLNNEHLNVENTHLFLSERIELSGQDLFDSLLKYNINFNLKEFVGLPFYDATEYLIRSFNLMDYDLVFMQSLLDIILEFKQNKNSGIGDFLEFWNRKKDSFSVVMPEGQKAVQIMTIHKSKGLEFPVVILPYDLNIYREINPKIWYNNLSSTSYSDLESSLVDYSKKVRYTSTYGAQIYEDHQNELELDNLNLLYVALTRPQERLYVITNAQKTSRALRDSKSYSDLFNDFLQNHTEKQLDSNESNYEFGEKTKIQIENEKNKVSIVYQDELISSNWKNQNISIVTKASNLWDTKQEASIEYGNLIHEILSKIKTESDIEDVLKTYAREGFLDDEFGEKVKDIIEAVVKHTELKKYYSDDYEIKNEQELLSNVGEIQIPDRLCVKGGNVVVIDYKTGEQLSKHEQQISKYALTLRSLGFEIEREILVYLGKEITVKVVL</sequence>
<organism evidence="17 18">
    <name type="scientific">Urechidicola vernalis</name>
    <dbReference type="NCBI Taxonomy" id="3075600"/>
    <lineage>
        <taxon>Bacteria</taxon>
        <taxon>Pseudomonadati</taxon>
        <taxon>Bacteroidota</taxon>
        <taxon>Flavobacteriia</taxon>
        <taxon>Flavobacteriales</taxon>
        <taxon>Flavobacteriaceae</taxon>
        <taxon>Urechidicola</taxon>
    </lineage>
</organism>
<protein>
    <recommendedName>
        <fullName evidence="12">DNA 3'-5' helicase</fullName>
        <ecNumber evidence="12">5.6.2.4</ecNumber>
    </recommendedName>
</protein>
<dbReference type="Gene3D" id="3.90.320.10">
    <property type="match status" value="1"/>
</dbReference>
<evidence type="ECO:0000259" key="15">
    <source>
        <dbReference type="PROSITE" id="PS51198"/>
    </source>
</evidence>
<gene>
    <name evidence="17" type="ORF">RM519_13085</name>
</gene>
<name>A0ABU2YAV2_9FLAO</name>
<evidence type="ECO:0000256" key="6">
    <source>
        <dbReference type="ARBA" id="ARBA00022839"/>
    </source>
</evidence>
<keyword evidence="2 14" id="KW-0547">Nucleotide-binding</keyword>
<feature type="domain" description="UvrD-like helicase ATP-binding" evidence="15">
    <location>
        <begin position="1"/>
        <end position="470"/>
    </location>
</feature>
<dbReference type="Proteomes" id="UP001252186">
    <property type="component" value="Unassembled WGS sequence"/>
</dbReference>
<dbReference type="PROSITE" id="PS51217">
    <property type="entry name" value="UVRD_HELICASE_CTER"/>
    <property type="match status" value="1"/>
</dbReference>
<dbReference type="Pfam" id="PF00580">
    <property type="entry name" value="UvrD-helicase"/>
    <property type="match status" value="1"/>
</dbReference>
<dbReference type="Gene3D" id="1.10.3170.10">
    <property type="entry name" value="Recbcd, chain B, domain 2"/>
    <property type="match status" value="1"/>
</dbReference>
<keyword evidence="7 14" id="KW-0067">ATP-binding</keyword>
<dbReference type="PROSITE" id="PS51198">
    <property type="entry name" value="UVRD_HELICASE_ATP_BIND"/>
    <property type="match status" value="1"/>
</dbReference>
<dbReference type="InterPro" id="IPR014017">
    <property type="entry name" value="DNA_helicase_UvrD-like_C"/>
</dbReference>
<comment type="catalytic activity">
    <reaction evidence="13">
        <text>ATP + H2O = ADP + phosphate + H(+)</text>
        <dbReference type="Rhea" id="RHEA:13065"/>
        <dbReference type="ChEBI" id="CHEBI:15377"/>
        <dbReference type="ChEBI" id="CHEBI:15378"/>
        <dbReference type="ChEBI" id="CHEBI:30616"/>
        <dbReference type="ChEBI" id="CHEBI:43474"/>
        <dbReference type="ChEBI" id="CHEBI:456216"/>
        <dbReference type="EC" id="5.6.2.4"/>
    </reaction>
</comment>
<keyword evidence="10" id="KW-0413">Isomerase</keyword>
<dbReference type="PANTHER" id="PTHR11070:SF67">
    <property type="entry name" value="DNA 3'-5' HELICASE"/>
    <property type="match status" value="1"/>
</dbReference>
<evidence type="ECO:0000256" key="3">
    <source>
        <dbReference type="ARBA" id="ARBA00022763"/>
    </source>
</evidence>
<keyword evidence="3" id="KW-0227">DNA damage</keyword>
<evidence type="ECO:0000256" key="2">
    <source>
        <dbReference type="ARBA" id="ARBA00022741"/>
    </source>
</evidence>
<dbReference type="InterPro" id="IPR000212">
    <property type="entry name" value="DNA_helicase_UvrD/REP"/>
</dbReference>
<dbReference type="InterPro" id="IPR038726">
    <property type="entry name" value="PDDEXK_AddAB-type"/>
</dbReference>